<name>A0ABD3WKH8_SINWO</name>
<protein>
    <recommendedName>
        <fullName evidence="3">F-box domain-containing protein</fullName>
    </recommendedName>
</protein>
<keyword evidence="1" id="KW-0479">Metal-binding</keyword>
<comment type="similarity">
    <text evidence="1">Belongs to the globin family.</text>
</comment>
<comment type="caution">
    <text evidence="4">The sequence shown here is derived from an EMBL/GenBank/DDBJ whole genome shotgun (WGS) entry which is preliminary data.</text>
</comment>
<evidence type="ECO:0000313" key="5">
    <source>
        <dbReference type="Proteomes" id="UP001634394"/>
    </source>
</evidence>
<keyword evidence="1" id="KW-0408">Iron</keyword>
<sequence>MGGLKSKVKRSRSKERKDGKKSNKRAVDLPVSSSAKKTVDPRLPFSNYRQIFNIRNQWKAILRKWEDTAKENLIRFFQTFPRHRESFPKIKGITTEEEMRSNQDFEDAALDIFSVFDKVIEYLEDVDSAIQTIASSGASAGLTEQIIQILLINKCHVAQLVMSCEAISHNKFDSCTVTHLPGDIWLDIFSQLDAISLHAACLTCKWWNKLISGSGTLWKEQCLKLKDCTKYIKKDRKAGLHWKEVFQLNYSKIGVKRHWKEGRFSNPKSLTDLPERPFCHLDTDSWGEVFQWELDRT</sequence>
<feature type="domain" description="F-box" evidence="3">
    <location>
        <begin position="174"/>
        <end position="221"/>
    </location>
</feature>
<gene>
    <name evidence="4" type="ORF">ACJMK2_037478</name>
</gene>
<feature type="compositionally biased region" description="Basic and acidic residues" evidence="2">
    <location>
        <begin position="15"/>
        <end position="27"/>
    </location>
</feature>
<keyword evidence="1" id="KW-0813">Transport</keyword>
<keyword evidence="5" id="KW-1185">Reference proteome</keyword>
<dbReference type="InterPro" id="IPR012292">
    <property type="entry name" value="Globin/Proto"/>
</dbReference>
<dbReference type="SUPFAM" id="SSF81383">
    <property type="entry name" value="F-box domain"/>
    <property type="match status" value="1"/>
</dbReference>
<feature type="region of interest" description="Disordered" evidence="2">
    <location>
        <begin position="1"/>
        <end position="37"/>
    </location>
</feature>
<dbReference type="Gene3D" id="1.10.490.10">
    <property type="entry name" value="Globins"/>
    <property type="match status" value="1"/>
</dbReference>
<dbReference type="Pfam" id="PF12937">
    <property type="entry name" value="F-box-like"/>
    <property type="match status" value="1"/>
</dbReference>
<dbReference type="Pfam" id="PF00042">
    <property type="entry name" value="Globin"/>
    <property type="match status" value="1"/>
</dbReference>
<dbReference type="EMBL" id="JBJQND010000006">
    <property type="protein sequence ID" value="KAL3874469.1"/>
    <property type="molecule type" value="Genomic_DNA"/>
</dbReference>
<dbReference type="SUPFAM" id="SSF46458">
    <property type="entry name" value="Globin-like"/>
    <property type="match status" value="1"/>
</dbReference>
<dbReference type="AlphaFoldDB" id="A0ABD3WKH8"/>
<keyword evidence="1" id="KW-0349">Heme</keyword>
<dbReference type="Gene3D" id="1.20.1280.50">
    <property type="match status" value="1"/>
</dbReference>
<feature type="compositionally biased region" description="Basic residues" evidence="2">
    <location>
        <begin position="1"/>
        <end position="14"/>
    </location>
</feature>
<dbReference type="GO" id="GO:0005344">
    <property type="term" value="F:oxygen carrier activity"/>
    <property type="evidence" value="ECO:0007669"/>
    <property type="project" value="UniProtKB-KW"/>
</dbReference>
<evidence type="ECO:0000259" key="3">
    <source>
        <dbReference type="PROSITE" id="PS50181"/>
    </source>
</evidence>
<dbReference type="InterPro" id="IPR036047">
    <property type="entry name" value="F-box-like_dom_sf"/>
</dbReference>
<dbReference type="InterPro" id="IPR001810">
    <property type="entry name" value="F-box_dom"/>
</dbReference>
<accession>A0ABD3WKH8</accession>
<dbReference type="InterPro" id="IPR009050">
    <property type="entry name" value="Globin-like_sf"/>
</dbReference>
<dbReference type="SMART" id="SM00256">
    <property type="entry name" value="FBOX"/>
    <property type="match status" value="1"/>
</dbReference>
<dbReference type="InterPro" id="IPR000971">
    <property type="entry name" value="Globin"/>
</dbReference>
<reference evidence="4 5" key="1">
    <citation type="submission" date="2024-11" db="EMBL/GenBank/DDBJ databases">
        <title>Chromosome-level genome assembly of the freshwater bivalve Anodonta woodiana.</title>
        <authorList>
            <person name="Chen X."/>
        </authorList>
    </citation>
    <scope>NUCLEOTIDE SEQUENCE [LARGE SCALE GENOMIC DNA]</scope>
    <source>
        <strain evidence="4">MN2024</strain>
        <tissue evidence="4">Gills</tissue>
    </source>
</reference>
<proteinExistence type="inferred from homology"/>
<dbReference type="Proteomes" id="UP001634394">
    <property type="component" value="Unassembled WGS sequence"/>
</dbReference>
<evidence type="ECO:0000256" key="1">
    <source>
        <dbReference type="RuleBase" id="RU000356"/>
    </source>
</evidence>
<evidence type="ECO:0000313" key="4">
    <source>
        <dbReference type="EMBL" id="KAL3874469.1"/>
    </source>
</evidence>
<organism evidence="4 5">
    <name type="scientific">Sinanodonta woodiana</name>
    <name type="common">Chinese pond mussel</name>
    <name type="synonym">Anodonta woodiana</name>
    <dbReference type="NCBI Taxonomy" id="1069815"/>
    <lineage>
        <taxon>Eukaryota</taxon>
        <taxon>Metazoa</taxon>
        <taxon>Spiralia</taxon>
        <taxon>Lophotrochozoa</taxon>
        <taxon>Mollusca</taxon>
        <taxon>Bivalvia</taxon>
        <taxon>Autobranchia</taxon>
        <taxon>Heteroconchia</taxon>
        <taxon>Palaeoheterodonta</taxon>
        <taxon>Unionida</taxon>
        <taxon>Unionoidea</taxon>
        <taxon>Unionidae</taxon>
        <taxon>Unioninae</taxon>
        <taxon>Sinanodonta</taxon>
    </lineage>
</organism>
<evidence type="ECO:0000256" key="2">
    <source>
        <dbReference type="SAM" id="MobiDB-lite"/>
    </source>
</evidence>
<dbReference type="PROSITE" id="PS50181">
    <property type="entry name" value="FBOX"/>
    <property type="match status" value="1"/>
</dbReference>
<keyword evidence="1" id="KW-0561">Oxygen transport</keyword>